<reference evidence="1 2" key="1">
    <citation type="submission" date="2018-04" db="EMBL/GenBank/DDBJ databases">
        <authorList>
            <person name="Go L.Y."/>
            <person name="Mitchell J.A."/>
        </authorList>
    </citation>
    <scope>NUCLEOTIDE SEQUENCE [LARGE SCALE GENOMIC DNA]</scope>
    <source>
        <strain evidence="1">ULC066bin1</strain>
    </source>
</reference>
<dbReference type="EMBL" id="QBML01000019">
    <property type="protein sequence ID" value="PZO39209.1"/>
    <property type="molecule type" value="Genomic_DNA"/>
</dbReference>
<dbReference type="Proteomes" id="UP000249467">
    <property type="component" value="Unassembled WGS sequence"/>
</dbReference>
<gene>
    <name evidence="1" type="ORF">DCF19_14660</name>
</gene>
<dbReference type="GO" id="GO:0042651">
    <property type="term" value="C:thylakoid membrane"/>
    <property type="evidence" value="ECO:0007669"/>
    <property type="project" value="InterPro"/>
</dbReference>
<organism evidence="1 2">
    <name type="scientific">Pseudanabaena frigida</name>
    <dbReference type="NCBI Taxonomy" id="945775"/>
    <lineage>
        <taxon>Bacteria</taxon>
        <taxon>Bacillati</taxon>
        <taxon>Cyanobacteriota</taxon>
        <taxon>Cyanophyceae</taxon>
        <taxon>Pseudanabaenales</taxon>
        <taxon>Pseudanabaenaceae</taxon>
        <taxon>Pseudanabaena</taxon>
    </lineage>
</organism>
<protein>
    <recommendedName>
        <fullName evidence="3">Fluorescence recovery protein</fullName>
    </recommendedName>
</protein>
<dbReference type="InterPro" id="IPR053747">
    <property type="entry name" value="Fluoresc_Recovery_Reg"/>
</dbReference>
<dbReference type="AlphaFoldDB" id="A0A2W4WBC1"/>
<dbReference type="InterPro" id="IPR041601">
    <property type="entry name" value="FRP"/>
</dbReference>
<sequence length="108" mass="12461">MQAINAEWTSTEEDIARRAFDIAHKREITSLIDLVRAKVNSLTEIEDIWRLHDFLSVKRHEIDGRYDYRLSILVFVFAGLVKDGWLNINELEGLNTDKIAKISALACM</sequence>
<evidence type="ECO:0000313" key="2">
    <source>
        <dbReference type="Proteomes" id="UP000249467"/>
    </source>
</evidence>
<name>A0A2W4WBC1_9CYAN</name>
<comment type="caution">
    <text evidence="1">The sequence shown here is derived from an EMBL/GenBank/DDBJ whole genome shotgun (WGS) entry which is preliminary data.</text>
</comment>
<reference evidence="1 2" key="2">
    <citation type="submission" date="2018-06" db="EMBL/GenBank/DDBJ databases">
        <title>Metagenomic assembly of (sub)arctic Cyanobacteria and their associated microbiome from non-axenic cultures.</title>
        <authorList>
            <person name="Baurain D."/>
        </authorList>
    </citation>
    <scope>NUCLEOTIDE SEQUENCE [LARGE SCALE GENOMIC DNA]</scope>
    <source>
        <strain evidence="1">ULC066bin1</strain>
    </source>
</reference>
<accession>A0A2W4WBC1</accession>
<dbReference type="Gene3D" id="6.10.140.1840">
    <property type="match status" value="1"/>
</dbReference>
<evidence type="ECO:0008006" key="3">
    <source>
        <dbReference type="Google" id="ProtNLM"/>
    </source>
</evidence>
<proteinExistence type="predicted"/>
<evidence type="ECO:0000313" key="1">
    <source>
        <dbReference type="EMBL" id="PZO39209.1"/>
    </source>
</evidence>
<dbReference type="Pfam" id="PF18032">
    <property type="entry name" value="FRP"/>
    <property type="match status" value="1"/>
</dbReference>